<protein>
    <submittedName>
        <fullName evidence="2">Uncharacterized protein</fullName>
    </submittedName>
</protein>
<dbReference type="KEGG" id="ovi:T265_06300"/>
<name>A0A074ZGW3_OPIVI</name>
<feature type="compositionally biased region" description="Polar residues" evidence="1">
    <location>
        <begin position="27"/>
        <end position="39"/>
    </location>
</feature>
<dbReference type="CTD" id="20320482"/>
<dbReference type="AlphaFoldDB" id="A0A074ZGW3"/>
<dbReference type="RefSeq" id="XP_009169791.1">
    <property type="nucleotide sequence ID" value="XM_009171527.1"/>
</dbReference>
<evidence type="ECO:0000313" key="2">
    <source>
        <dbReference type="EMBL" id="KER26443.1"/>
    </source>
</evidence>
<dbReference type="Proteomes" id="UP000054324">
    <property type="component" value="Unassembled WGS sequence"/>
</dbReference>
<evidence type="ECO:0000313" key="3">
    <source>
        <dbReference type="Proteomes" id="UP000054324"/>
    </source>
</evidence>
<organism evidence="2 3">
    <name type="scientific">Opisthorchis viverrini</name>
    <name type="common">Southeast Asian liver fluke</name>
    <dbReference type="NCBI Taxonomy" id="6198"/>
    <lineage>
        <taxon>Eukaryota</taxon>
        <taxon>Metazoa</taxon>
        <taxon>Spiralia</taxon>
        <taxon>Lophotrochozoa</taxon>
        <taxon>Platyhelminthes</taxon>
        <taxon>Trematoda</taxon>
        <taxon>Digenea</taxon>
        <taxon>Opisthorchiida</taxon>
        <taxon>Opisthorchiata</taxon>
        <taxon>Opisthorchiidae</taxon>
        <taxon>Opisthorchis</taxon>
    </lineage>
</organism>
<accession>A0A074ZGW3</accession>
<evidence type="ECO:0000256" key="1">
    <source>
        <dbReference type="SAM" id="MobiDB-lite"/>
    </source>
</evidence>
<proteinExistence type="predicted"/>
<dbReference type="EMBL" id="KL596747">
    <property type="protein sequence ID" value="KER26443.1"/>
    <property type="molecule type" value="Genomic_DNA"/>
</dbReference>
<gene>
    <name evidence="2" type="ORF">T265_06300</name>
</gene>
<keyword evidence="3" id="KW-1185">Reference proteome</keyword>
<dbReference type="GeneID" id="20320482"/>
<sequence>MEETQKASSARRLFQLVRATRPREPQVSETNHPTAGTNNFVTTRCHSSGTCSLSRAPNDGSVRFAPCFASSNCASPGADTLRQLEISLQASTPSLSGCSHSEENKSTSCSCSHWARLTLMSAVYQKQEFKMQAHCVCPAIHRPLRQDMQGLRKDPCLDVGPFTELGNPTAKLGGQTNPRSAPSCLHSATLPDPCLTRYPMIVASARYVW</sequence>
<feature type="region of interest" description="Disordered" evidence="1">
    <location>
        <begin position="1"/>
        <end position="39"/>
    </location>
</feature>
<reference evidence="2 3" key="1">
    <citation type="submission" date="2013-11" db="EMBL/GenBank/DDBJ databases">
        <title>Opisthorchis viverrini - life in the bile duct.</title>
        <authorList>
            <person name="Young N.D."/>
            <person name="Nagarajan N."/>
            <person name="Lin S.J."/>
            <person name="Korhonen P.K."/>
            <person name="Jex A.R."/>
            <person name="Hall R.S."/>
            <person name="Safavi-Hemami H."/>
            <person name="Kaewkong W."/>
            <person name="Bertrand D."/>
            <person name="Gao S."/>
            <person name="Seet Q."/>
            <person name="Wongkham S."/>
            <person name="Teh B.T."/>
            <person name="Wongkham C."/>
            <person name="Intapan P.M."/>
            <person name="Maleewong W."/>
            <person name="Yang X."/>
            <person name="Hu M."/>
            <person name="Wang Z."/>
            <person name="Hofmann A."/>
            <person name="Sternberg P.W."/>
            <person name="Tan P."/>
            <person name="Wang J."/>
            <person name="Gasser R.B."/>
        </authorList>
    </citation>
    <scope>NUCLEOTIDE SEQUENCE [LARGE SCALE GENOMIC DNA]</scope>
</reference>